<sequence length="182" mass="20569">MKKASFLGIIILLVGFLAACGDSDPGTSSDQSAEENTEQTSGEEQEVKEEEAANEEELYEFNQEIEDNENFKATLISIERIYDEFWDEEKIEVTFEVENKRDDTVDFQAREVSINGKMVDEALLSMSTEVAGGKLADAVLTIQDYEGGEIPSLDEDFEMLLHVFSWDNMDYEEDAEVSVTFE</sequence>
<proteinExistence type="predicted"/>
<dbReference type="RefSeq" id="WP_149474337.1">
    <property type="nucleotide sequence ID" value="NZ_JAGGMB010000002.1"/>
</dbReference>
<keyword evidence="2" id="KW-0732">Signal</keyword>
<dbReference type="OrthoDB" id="2453128at2"/>
<reference evidence="3" key="1">
    <citation type="submission" date="2021-03" db="EMBL/GenBank/DDBJ databases">
        <title>Genomic Encyclopedia of Type Strains, Phase IV (KMG-IV): sequencing the most valuable type-strain genomes for metagenomic binning, comparative biology and taxonomic classification.</title>
        <authorList>
            <person name="Goeker M."/>
        </authorList>
    </citation>
    <scope>NUCLEOTIDE SEQUENCE</scope>
    <source>
        <strain evidence="3">DSM 107338</strain>
    </source>
</reference>
<organism evidence="3 4">
    <name type="scientific">Oceanobacillus polygoni</name>
    <dbReference type="NCBI Taxonomy" id="1235259"/>
    <lineage>
        <taxon>Bacteria</taxon>
        <taxon>Bacillati</taxon>
        <taxon>Bacillota</taxon>
        <taxon>Bacilli</taxon>
        <taxon>Bacillales</taxon>
        <taxon>Bacillaceae</taxon>
        <taxon>Oceanobacillus</taxon>
    </lineage>
</organism>
<feature type="region of interest" description="Disordered" evidence="1">
    <location>
        <begin position="23"/>
        <end position="56"/>
    </location>
</feature>
<evidence type="ECO:0000256" key="2">
    <source>
        <dbReference type="SAM" id="SignalP"/>
    </source>
</evidence>
<feature type="chain" id="PRO_5040876321" evidence="2">
    <location>
        <begin position="20"/>
        <end position="182"/>
    </location>
</feature>
<protein>
    <submittedName>
        <fullName evidence="3">Maltose-binding protein MalE</fullName>
    </submittedName>
</protein>
<accession>A0A9X0YQI7</accession>
<evidence type="ECO:0000313" key="3">
    <source>
        <dbReference type="EMBL" id="MBP2076864.1"/>
    </source>
</evidence>
<dbReference type="PROSITE" id="PS51257">
    <property type="entry name" value="PROKAR_LIPOPROTEIN"/>
    <property type="match status" value="1"/>
</dbReference>
<gene>
    <name evidence="3" type="ORF">J2Z64_001076</name>
</gene>
<feature type="compositionally biased region" description="Acidic residues" evidence="1">
    <location>
        <begin position="32"/>
        <end position="56"/>
    </location>
</feature>
<dbReference type="AlphaFoldDB" id="A0A9X0YQI7"/>
<evidence type="ECO:0000256" key="1">
    <source>
        <dbReference type="SAM" id="MobiDB-lite"/>
    </source>
</evidence>
<feature type="signal peptide" evidence="2">
    <location>
        <begin position="1"/>
        <end position="19"/>
    </location>
</feature>
<dbReference type="Proteomes" id="UP001138793">
    <property type="component" value="Unassembled WGS sequence"/>
</dbReference>
<name>A0A9X0YQI7_9BACI</name>
<dbReference type="EMBL" id="JAGGMB010000002">
    <property type="protein sequence ID" value="MBP2076864.1"/>
    <property type="molecule type" value="Genomic_DNA"/>
</dbReference>
<evidence type="ECO:0000313" key="4">
    <source>
        <dbReference type="Proteomes" id="UP001138793"/>
    </source>
</evidence>
<comment type="caution">
    <text evidence="3">The sequence shown here is derived from an EMBL/GenBank/DDBJ whole genome shotgun (WGS) entry which is preliminary data.</text>
</comment>
<keyword evidence="4" id="KW-1185">Reference proteome</keyword>